<organism evidence="2 3">
    <name type="scientific">Corallococcus carmarthensis</name>
    <dbReference type="NCBI Taxonomy" id="2316728"/>
    <lineage>
        <taxon>Bacteria</taxon>
        <taxon>Pseudomonadati</taxon>
        <taxon>Myxococcota</taxon>
        <taxon>Myxococcia</taxon>
        <taxon>Myxococcales</taxon>
        <taxon>Cystobacterineae</taxon>
        <taxon>Myxococcaceae</taxon>
        <taxon>Corallococcus</taxon>
    </lineage>
</organism>
<sequence>MKSFKAGFPKTPKAPPAPPKATNTVAQNPTFSKPGTPAAKPPSATATPTATPTGTPTGSPNVSRPTTPTGTTPQGDAFKPTGSPQASSSRPNIDAHSLQGPQMQSPNRSESDIADLAMGRTPGKGKAMTPRPEIQKIVEEMKLENPGADVLRYTDQGGHPMLKQPGLPAGTDAGVCSAMTSEWIRTGIEAGGDPMKGSQAFGKLTDNHFGKLIDKQHAEHLQSDSLTKLNGAHLDDIGKLQGRVEQLQGKSAQRKEINELLTNPDLTPEQRQGLKAQRSELTQDIKAGMAQLNQDKDAIAQKQESISHLVDDFRTGRGGGHPGVKVQDFEPITPDTFAQKLFDGTKDNGHYRIGLRKSGESAEGHVLGLHKTDGPNRLLDANTAEWKTNNHKDAVNLTADHVDQLYKDYSTFDITRY</sequence>
<dbReference type="EMBL" id="RAWE01000011">
    <property type="protein sequence ID" value="RKH06387.1"/>
    <property type="molecule type" value="Genomic_DNA"/>
</dbReference>
<reference evidence="3" key="1">
    <citation type="submission" date="2018-09" db="EMBL/GenBank/DDBJ databases">
        <authorList>
            <person name="Livingstone P.G."/>
            <person name="Whitworth D.E."/>
        </authorList>
    </citation>
    <scope>NUCLEOTIDE SEQUENCE [LARGE SCALE GENOMIC DNA]</scope>
    <source>
        <strain evidence="3">CA043D</strain>
    </source>
</reference>
<feature type="region of interest" description="Disordered" evidence="1">
    <location>
        <begin position="1"/>
        <end position="110"/>
    </location>
</feature>
<name>A0A3A8KGD2_9BACT</name>
<feature type="compositionally biased region" description="Low complexity" evidence="1">
    <location>
        <begin position="32"/>
        <end position="73"/>
    </location>
</feature>
<evidence type="ECO:0000313" key="2">
    <source>
        <dbReference type="EMBL" id="RKH06387.1"/>
    </source>
</evidence>
<dbReference type="AlphaFoldDB" id="A0A3A8KGD2"/>
<dbReference type="OrthoDB" id="5493350at2"/>
<keyword evidence="3" id="KW-1185">Reference proteome</keyword>
<feature type="compositionally biased region" description="Polar residues" evidence="1">
    <location>
        <begin position="82"/>
        <end position="91"/>
    </location>
</feature>
<proteinExistence type="predicted"/>
<dbReference type="RefSeq" id="WP_120601443.1">
    <property type="nucleotide sequence ID" value="NZ_RAWE01000011.1"/>
</dbReference>
<comment type="caution">
    <text evidence="2">The sequence shown here is derived from an EMBL/GenBank/DDBJ whole genome shotgun (WGS) entry which is preliminary data.</text>
</comment>
<evidence type="ECO:0000313" key="3">
    <source>
        <dbReference type="Proteomes" id="UP000268313"/>
    </source>
</evidence>
<dbReference type="Proteomes" id="UP000268313">
    <property type="component" value="Unassembled WGS sequence"/>
</dbReference>
<accession>A0A3A8KGD2</accession>
<dbReference type="Gene3D" id="3.90.70.20">
    <property type="match status" value="1"/>
</dbReference>
<protein>
    <recommendedName>
        <fullName evidence="4">Peptidase C58 YopT-type domain-containing protein</fullName>
    </recommendedName>
</protein>
<gene>
    <name evidence="2" type="ORF">D7X32_05515</name>
</gene>
<feature type="compositionally biased region" description="Polar residues" evidence="1">
    <location>
        <begin position="99"/>
        <end position="108"/>
    </location>
</feature>
<evidence type="ECO:0000256" key="1">
    <source>
        <dbReference type="SAM" id="MobiDB-lite"/>
    </source>
</evidence>
<evidence type="ECO:0008006" key="4">
    <source>
        <dbReference type="Google" id="ProtNLM"/>
    </source>
</evidence>